<dbReference type="PANTHER" id="PTHR45784">
    <property type="entry name" value="C-TYPE LECTIN DOMAIN FAMILY 20 MEMBER A-RELATED"/>
    <property type="match status" value="1"/>
</dbReference>
<accession>T1JGW1</accession>
<organism evidence="3 4">
    <name type="scientific">Strigamia maritima</name>
    <name type="common">European centipede</name>
    <name type="synonym">Geophilus maritimus</name>
    <dbReference type="NCBI Taxonomy" id="126957"/>
    <lineage>
        <taxon>Eukaryota</taxon>
        <taxon>Metazoa</taxon>
        <taxon>Ecdysozoa</taxon>
        <taxon>Arthropoda</taxon>
        <taxon>Myriapoda</taxon>
        <taxon>Chilopoda</taxon>
        <taxon>Pleurostigmophora</taxon>
        <taxon>Geophilomorpha</taxon>
        <taxon>Linotaeniidae</taxon>
        <taxon>Strigamia</taxon>
    </lineage>
</organism>
<dbReference type="InterPro" id="IPR016187">
    <property type="entry name" value="CTDL_fold"/>
</dbReference>
<dbReference type="EMBL" id="JH432212">
    <property type="status" value="NOT_ANNOTATED_CDS"/>
    <property type="molecule type" value="Genomic_DNA"/>
</dbReference>
<reference evidence="4" key="1">
    <citation type="submission" date="2011-05" db="EMBL/GenBank/DDBJ databases">
        <authorList>
            <person name="Richards S.R."/>
            <person name="Qu J."/>
            <person name="Jiang H."/>
            <person name="Jhangiani S.N."/>
            <person name="Agravi P."/>
            <person name="Goodspeed R."/>
            <person name="Gross S."/>
            <person name="Mandapat C."/>
            <person name="Jackson L."/>
            <person name="Mathew T."/>
            <person name="Pu L."/>
            <person name="Thornton R."/>
            <person name="Saada N."/>
            <person name="Wilczek-Boney K.B."/>
            <person name="Lee S."/>
            <person name="Kovar C."/>
            <person name="Wu Y."/>
            <person name="Scherer S.E."/>
            <person name="Worley K.C."/>
            <person name="Muzny D.M."/>
            <person name="Gibbs R."/>
        </authorList>
    </citation>
    <scope>NUCLEOTIDE SEQUENCE</scope>
    <source>
        <strain evidence="4">Brora</strain>
    </source>
</reference>
<evidence type="ECO:0000313" key="4">
    <source>
        <dbReference type="Proteomes" id="UP000014500"/>
    </source>
</evidence>
<proteinExistence type="predicted"/>
<evidence type="ECO:0000313" key="3">
    <source>
        <dbReference type="EnsemblMetazoa" id="SMAR013086-PA"/>
    </source>
</evidence>
<protein>
    <recommendedName>
        <fullName evidence="2">C-type lectin domain-containing protein</fullName>
    </recommendedName>
</protein>
<dbReference type="PANTHER" id="PTHR45784:SF3">
    <property type="entry name" value="C-TYPE LECTIN DOMAIN FAMILY 4 MEMBER K-LIKE-RELATED"/>
    <property type="match status" value="1"/>
</dbReference>
<reference evidence="3" key="2">
    <citation type="submission" date="2015-02" db="UniProtKB">
        <authorList>
            <consortium name="EnsemblMetazoa"/>
        </authorList>
    </citation>
    <scope>IDENTIFICATION</scope>
</reference>
<evidence type="ECO:0000259" key="2">
    <source>
        <dbReference type="PROSITE" id="PS50041"/>
    </source>
</evidence>
<dbReference type="InterPro" id="IPR001304">
    <property type="entry name" value="C-type_lectin-like"/>
</dbReference>
<dbReference type="Pfam" id="PF00059">
    <property type="entry name" value="Lectin_C"/>
    <property type="match status" value="1"/>
</dbReference>
<dbReference type="PhylomeDB" id="T1JGW1"/>
<feature type="domain" description="C-type lectin" evidence="2">
    <location>
        <begin position="63"/>
        <end position="187"/>
    </location>
</feature>
<feature type="compositionally biased region" description="Low complexity" evidence="1">
    <location>
        <begin position="201"/>
        <end position="236"/>
    </location>
</feature>
<dbReference type="AlphaFoldDB" id="T1JGW1"/>
<dbReference type="Gene3D" id="3.10.100.10">
    <property type="entry name" value="Mannose-Binding Protein A, subunit A"/>
    <property type="match status" value="2"/>
</dbReference>
<name>T1JGW1_STRMM</name>
<dbReference type="Proteomes" id="UP000014500">
    <property type="component" value="Unassembled WGS sequence"/>
</dbReference>
<dbReference type="PROSITE" id="PS50041">
    <property type="entry name" value="C_TYPE_LECTIN_2"/>
    <property type="match status" value="1"/>
</dbReference>
<sequence>MQLAWFSPVKEYIFKDWCPGAEPTEIDMNAVIMKKCWKMFRYDIPSYTICEDKTVEPVNSINLDGRTYYFYEKQGVNFFEAYRFCSDNKQNLANIDNEKLSTDMMNEVKNRKINYWIGLKSFKQYGIQVNKWHWNSTSNEVTYKNWCPPQTNKDNEYYKNEWCGYINVNEQCWKTDVCDRDSKIVSGFICENKGAKITTTKHPTTTTTKRPTTTTPSTTITTHKPTMTTSTKTPATDSSSNPSGHHHTVTFNSIQYYFYEDTVNQAMANKICRKYGHNLVTIDDAHTSTFIKAELIKNNK</sequence>
<dbReference type="HOGENOM" id="CLU_929321_0_0_1"/>
<feature type="region of interest" description="Disordered" evidence="1">
    <location>
        <begin position="201"/>
        <end position="245"/>
    </location>
</feature>
<dbReference type="EnsemblMetazoa" id="SMAR013086-RA">
    <property type="protein sequence ID" value="SMAR013086-PA"/>
    <property type="gene ID" value="SMAR013086"/>
</dbReference>
<dbReference type="STRING" id="126957.T1JGW1"/>
<dbReference type="SUPFAM" id="SSF56436">
    <property type="entry name" value="C-type lectin-like"/>
    <property type="match status" value="2"/>
</dbReference>
<keyword evidence="4" id="KW-1185">Reference proteome</keyword>
<dbReference type="InterPro" id="IPR016186">
    <property type="entry name" value="C-type_lectin-like/link_sf"/>
</dbReference>
<evidence type="ECO:0000256" key="1">
    <source>
        <dbReference type="SAM" id="MobiDB-lite"/>
    </source>
</evidence>
<dbReference type="CDD" id="cd00037">
    <property type="entry name" value="CLECT"/>
    <property type="match status" value="2"/>
</dbReference>
<dbReference type="SMART" id="SM00034">
    <property type="entry name" value="CLECT"/>
    <property type="match status" value="1"/>
</dbReference>